<proteinExistence type="predicted"/>
<keyword evidence="1" id="KW-0812">Transmembrane</keyword>
<keyword evidence="1" id="KW-1133">Transmembrane helix</keyword>
<sequence length="91" mass="10396">MTSFIWIFGLIFQLPFIASLLKSWIIDISYVAVQMKVGHPDFFYNCGYGSTVGFFSMFAVALPAIILYEISILIACWIGKRNPLNRSLYFV</sequence>
<dbReference type="EMBL" id="AGWC01000004">
    <property type="protein sequence ID" value="ENN91561.1"/>
    <property type="molecule type" value="Genomic_DNA"/>
</dbReference>
<dbReference type="eggNOG" id="COG0805">
    <property type="taxonomic scope" value="Bacteria"/>
</dbReference>
<evidence type="ECO:0000256" key="1">
    <source>
        <dbReference type="SAM" id="Phobius"/>
    </source>
</evidence>
<dbReference type="Proteomes" id="UP000014242">
    <property type="component" value="Unassembled WGS sequence"/>
</dbReference>
<comment type="caution">
    <text evidence="2">The sequence shown here is derived from an EMBL/GenBank/DDBJ whole genome shotgun (WGS) entry which is preliminary data.</text>
</comment>
<evidence type="ECO:0000313" key="3">
    <source>
        <dbReference type="Proteomes" id="UP000014242"/>
    </source>
</evidence>
<dbReference type="AlphaFoldDB" id="N6VE92"/>
<feature type="transmembrane region" description="Helical" evidence="1">
    <location>
        <begin position="53"/>
        <end position="78"/>
    </location>
</feature>
<organism evidence="2 3">
    <name type="scientific">Bartonella schoenbuchensis m07a</name>
    <dbReference type="NCBI Taxonomy" id="1094496"/>
    <lineage>
        <taxon>Bacteria</taxon>
        <taxon>Pseudomonadati</taxon>
        <taxon>Pseudomonadota</taxon>
        <taxon>Alphaproteobacteria</taxon>
        <taxon>Hyphomicrobiales</taxon>
        <taxon>Bartonellaceae</taxon>
        <taxon>Bartonella</taxon>
    </lineage>
</organism>
<name>N6VE92_9HYPH</name>
<reference evidence="2 3" key="1">
    <citation type="journal article" date="2013" name="PLoS Genet.">
        <title>A gene transfer agent and a dynamic repertoire of secretion systems hold the keys to the explosive radiation of the emerging pathogen Bartonella.</title>
        <authorList>
            <person name="Guy L."/>
            <person name="Nystedt B."/>
            <person name="Toft C."/>
            <person name="Zaremba-Niedzwiedzka K."/>
            <person name="Berglund E.C."/>
            <person name="Granberg F."/>
            <person name="Naslund K."/>
            <person name="Eriksson A.S."/>
            <person name="Andersson S.G."/>
        </authorList>
    </citation>
    <scope>NUCLEOTIDE SEQUENCE [LARGE SCALE GENOMIC DNA]</scope>
    <source>
        <strain evidence="3">m07a</strain>
    </source>
</reference>
<dbReference type="HOGENOM" id="CLU_2421014_0_0_5"/>
<keyword evidence="1" id="KW-0472">Membrane</keyword>
<gene>
    <name evidence="2" type="primary">tatC</name>
    <name evidence="2" type="ORF">m07a_04390</name>
</gene>
<accession>N6VE92</accession>
<protein>
    <submittedName>
        <fullName evidence="2">Twin-arginine translocation protein TatC</fullName>
    </submittedName>
</protein>
<keyword evidence="3" id="KW-1185">Reference proteome</keyword>
<feature type="transmembrane region" description="Helical" evidence="1">
    <location>
        <begin position="7"/>
        <end position="33"/>
    </location>
</feature>
<evidence type="ECO:0000313" key="2">
    <source>
        <dbReference type="EMBL" id="ENN91561.1"/>
    </source>
</evidence>